<keyword evidence="5" id="KW-0998">Cell outer membrane</keyword>
<dbReference type="PANTHER" id="PTHR38776:SF1">
    <property type="entry name" value="MLTA-INTERACTING PROTEIN-RELATED"/>
    <property type="match status" value="1"/>
</dbReference>
<keyword evidence="4" id="KW-0472">Membrane</keyword>
<dbReference type="Proteomes" id="UP000657372">
    <property type="component" value="Unassembled WGS sequence"/>
</dbReference>
<evidence type="ECO:0000256" key="1">
    <source>
        <dbReference type="ARBA" id="ARBA00004442"/>
    </source>
</evidence>
<dbReference type="InterPro" id="IPR010583">
    <property type="entry name" value="MipA"/>
</dbReference>
<dbReference type="RefSeq" id="WP_195875728.1">
    <property type="nucleotide sequence ID" value="NZ_JADOEL010000008.1"/>
</dbReference>
<organism evidence="7 8">
    <name type="scientific">Herminiimonas contaminans</name>
    <dbReference type="NCBI Taxonomy" id="1111140"/>
    <lineage>
        <taxon>Bacteria</taxon>
        <taxon>Pseudomonadati</taxon>
        <taxon>Pseudomonadota</taxon>
        <taxon>Betaproteobacteria</taxon>
        <taxon>Burkholderiales</taxon>
        <taxon>Oxalobacteraceae</taxon>
        <taxon>Herminiimonas</taxon>
    </lineage>
</organism>
<evidence type="ECO:0000256" key="4">
    <source>
        <dbReference type="ARBA" id="ARBA00023136"/>
    </source>
</evidence>
<dbReference type="PANTHER" id="PTHR38776">
    <property type="entry name" value="MLTA-INTERACTING PROTEIN-RELATED"/>
    <property type="match status" value="1"/>
</dbReference>
<evidence type="ECO:0000256" key="5">
    <source>
        <dbReference type="ARBA" id="ARBA00023237"/>
    </source>
</evidence>
<evidence type="ECO:0000256" key="2">
    <source>
        <dbReference type="ARBA" id="ARBA00005722"/>
    </source>
</evidence>
<keyword evidence="3 6" id="KW-0732">Signal</keyword>
<dbReference type="EMBL" id="JADOEL010000008">
    <property type="protein sequence ID" value="MBF8178345.1"/>
    <property type="molecule type" value="Genomic_DNA"/>
</dbReference>
<sequence length="469" mass="51876">MHLFSLHRNKTLRNVALSVLGLSAAWSVQAQTAASPFSDLITEPGGAGLGFVTRFESSPYVGGGTRQDLLPLYLYEGEHVSMQANRIGIKFTPSTEQRFDVYFKRRLEGFPEAGKVASLNGMEVRNTGVDLGFTYRYEQPWGTLYASILHDVSNTSNGTELALEYAYEWRSGRLSLRPSLNVSLRDSKLNNYYYGVRANEAVAGRPAYAPGSGTNVSLNLYGTYDLTDRWRLLAGASVTSFDGSIQDSPIVRRGLQPSIFVGAAYDFGSYKKLWSDERTPTYVRVLYGRAADDGCHLARILTFKCADLDKVNPTSITGVHIGKPFIEKLNGWPLDFVGYAGLVYHNDRNLQANGIQADLFMKAYYYGLPWNHKVKTRLGWGLGVSFANRVPYTEVSSQAARDRPTSRLLNYLDPTIDVSLGDIIGSPGLKETYIGLGVSHRSGIFGSSRLLGDVNGGSNYIYTYLEMKI</sequence>
<feature type="signal peptide" evidence="6">
    <location>
        <begin position="1"/>
        <end position="30"/>
    </location>
</feature>
<proteinExistence type="inferred from homology"/>
<evidence type="ECO:0000256" key="3">
    <source>
        <dbReference type="ARBA" id="ARBA00022729"/>
    </source>
</evidence>
<evidence type="ECO:0000313" key="7">
    <source>
        <dbReference type="EMBL" id="MBF8178345.1"/>
    </source>
</evidence>
<evidence type="ECO:0000313" key="8">
    <source>
        <dbReference type="Proteomes" id="UP000657372"/>
    </source>
</evidence>
<protein>
    <submittedName>
        <fullName evidence="7">MipA/OmpV family protein</fullName>
    </submittedName>
</protein>
<comment type="subcellular location">
    <subcellularLocation>
        <location evidence="1">Cell outer membrane</location>
    </subcellularLocation>
</comment>
<feature type="chain" id="PRO_5045362328" evidence="6">
    <location>
        <begin position="31"/>
        <end position="469"/>
    </location>
</feature>
<gene>
    <name evidence="7" type="ORF">IXC47_11690</name>
</gene>
<keyword evidence="8" id="KW-1185">Reference proteome</keyword>
<comment type="similarity">
    <text evidence="2">Belongs to the MipA/OmpV family.</text>
</comment>
<evidence type="ECO:0000256" key="6">
    <source>
        <dbReference type="SAM" id="SignalP"/>
    </source>
</evidence>
<reference evidence="7 8" key="1">
    <citation type="submission" date="2020-11" db="EMBL/GenBank/DDBJ databases">
        <title>WGS of Herminiimonas contaminans strain Marseille-Q4544 isolated from planarians Schmidtea mediterranea.</title>
        <authorList>
            <person name="Kangale L."/>
        </authorList>
    </citation>
    <scope>NUCLEOTIDE SEQUENCE [LARGE SCALE GENOMIC DNA]</scope>
    <source>
        <strain evidence="7 8">Marseille-Q4544</strain>
    </source>
</reference>
<comment type="caution">
    <text evidence="7">The sequence shown here is derived from an EMBL/GenBank/DDBJ whole genome shotgun (WGS) entry which is preliminary data.</text>
</comment>
<dbReference type="Pfam" id="PF06629">
    <property type="entry name" value="MipA"/>
    <property type="match status" value="1"/>
</dbReference>
<accession>A0ABS0EU29</accession>
<name>A0ABS0EU29_9BURK</name>